<evidence type="ECO:0000256" key="5">
    <source>
        <dbReference type="ARBA" id="ARBA00022692"/>
    </source>
</evidence>
<feature type="transmembrane region" description="Helical" evidence="8">
    <location>
        <begin position="41"/>
        <end position="59"/>
    </location>
</feature>
<feature type="transmembrane region" description="Helical" evidence="8">
    <location>
        <begin position="231"/>
        <end position="253"/>
    </location>
</feature>
<dbReference type="EMBL" id="FAUH01000001">
    <property type="protein sequence ID" value="CUU64905.1"/>
    <property type="molecule type" value="Genomic_DNA"/>
</dbReference>
<dbReference type="GO" id="GO:0015104">
    <property type="term" value="F:antimonite transmembrane transporter activity"/>
    <property type="evidence" value="ECO:0007669"/>
    <property type="project" value="TreeGrafter"/>
</dbReference>
<keyword evidence="6 8" id="KW-1133">Transmembrane helix</keyword>
<keyword evidence="4" id="KW-1003">Cell membrane</keyword>
<dbReference type="InterPro" id="IPR038770">
    <property type="entry name" value="Na+/solute_symporter_sf"/>
</dbReference>
<dbReference type="OMA" id="VHAFVWL"/>
<keyword evidence="10" id="KW-1185">Reference proteome</keyword>
<comment type="subcellular location">
    <subcellularLocation>
        <location evidence="1">Cell membrane</location>
        <topology evidence="1">Multi-pass membrane protein</topology>
    </subcellularLocation>
</comment>
<evidence type="ECO:0000256" key="7">
    <source>
        <dbReference type="ARBA" id="ARBA00023136"/>
    </source>
</evidence>
<evidence type="ECO:0000256" key="3">
    <source>
        <dbReference type="ARBA" id="ARBA00022448"/>
    </source>
</evidence>
<dbReference type="RefSeq" id="WP_014010823.1">
    <property type="nucleotide sequence ID" value="NZ_FAUH01000001.1"/>
</dbReference>
<proteinExistence type="inferred from homology"/>
<dbReference type="PANTHER" id="PTHR43057">
    <property type="entry name" value="ARSENITE EFFLUX TRANSPORTER"/>
    <property type="match status" value="1"/>
</dbReference>
<organism evidence="9 10">
    <name type="scientific">Corynebacterium variabile</name>
    <dbReference type="NCBI Taxonomy" id="1727"/>
    <lineage>
        <taxon>Bacteria</taxon>
        <taxon>Bacillati</taxon>
        <taxon>Actinomycetota</taxon>
        <taxon>Actinomycetes</taxon>
        <taxon>Mycobacteriales</taxon>
        <taxon>Corynebacteriaceae</taxon>
        <taxon>Corynebacterium</taxon>
    </lineage>
</organism>
<feature type="transmembrane region" description="Helical" evidence="8">
    <location>
        <begin position="294"/>
        <end position="314"/>
    </location>
</feature>
<feature type="transmembrane region" description="Helical" evidence="8">
    <location>
        <begin position="171"/>
        <end position="189"/>
    </location>
</feature>
<evidence type="ECO:0000313" key="10">
    <source>
        <dbReference type="Proteomes" id="UP000182498"/>
    </source>
</evidence>
<evidence type="ECO:0000256" key="6">
    <source>
        <dbReference type="ARBA" id="ARBA00022989"/>
    </source>
</evidence>
<dbReference type="Gene3D" id="1.20.1530.20">
    <property type="match status" value="1"/>
</dbReference>
<feature type="transmembrane region" description="Helical" evidence="8">
    <location>
        <begin position="102"/>
        <end position="125"/>
    </location>
</feature>
<feature type="transmembrane region" description="Helical" evidence="8">
    <location>
        <begin position="71"/>
        <end position="90"/>
    </location>
</feature>
<evidence type="ECO:0000313" key="9">
    <source>
        <dbReference type="EMBL" id="CUU64905.1"/>
    </source>
</evidence>
<gene>
    <name evidence="9" type="ORF">CVAR292_00210</name>
</gene>
<feature type="transmembrane region" description="Helical" evidence="8">
    <location>
        <begin position="14"/>
        <end position="35"/>
    </location>
</feature>
<comment type="similarity">
    <text evidence="2">Belongs to the arsenical resistance-3 (ACR3) (TC 2.A.59) family.</text>
</comment>
<evidence type="ECO:0000256" key="4">
    <source>
        <dbReference type="ARBA" id="ARBA00022475"/>
    </source>
</evidence>
<evidence type="ECO:0000256" key="8">
    <source>
        <dbReference type="SAM" id="Phobius"/>
    </source>
</evidence>
<dbReference type="Proteomes" id="UP000182498">
    <property type="component" value="Unassembled WGS sequence"/>
</dbReference>
<dbReference type="GO" id="GO:0015297">
    <property type="term" value="F:antiporter activity"/>
    <property type="evidence" value="ECO:0007669"/>
    <property type="project" value="InterPro"/>
</dbReference>
<feature type="transmembrane region" description="Helical" evidence="8">
    <location>
        <begin position="196"/>
        <end position="219"/>
    </location>
</feature>
<dbReference type="InterPro" id="IPR004706">
    <property type="entry name" value="Arsenical-R_Acr3"/>
</dbReference>
<sequence>MRTRLATWMDDRQVALYLGALLVGGVVGLSVPSVATPAEHAINPALGLLLYATFLAVPFGRIGHALRDWRFLVTVFVVNFLCVPLVVWVLTRPFTGDADRALLVGLLFVLLAPCVDYVIVFTGLAGGAADRLLAATPLLMLAQMVLLPVWLRLFAGAGVVESVEMGPFISAFIWLIVVPLLAAGITQWAQRSDWRFLSGLFADLTVPLMMVVLAVVVASQIDGVSGRWRELVTVVPVYVVFSLVMPLIGGAAARFARLEVASHRAVVFTAVTRNSLVVLPLVLALPAAYDLSPLVVVTQTLVELLVMVTMVRLVPKLVR</sequence>
<name>A0A110BG72_9CORY</name>
<protein>
    <submittedName>
        <fullName evidence="9">Arsenite efflux pump ACR3 and related permeases</fullName>
    </submittedName>
</protein>
<feature type="transmembrane region" description="Helical" evidence="8">
    <location>
        <begin position="265"/>
        <end position="288"/>
    </location>
</feature>
<dbReference type="PANTHER" id="PTHR43057:SF1">
    <property type="entry name" value="ARSENICAL-RESISTANCE PROTEIN 3"/>
    <property type="match status" value="1"/>
</dbReference>
<dbReference type="Pfam" id="PF01758">
    <property type="entry name" value="SBF"/>
    <property type="match status" value="1"/>
</dbReference>
<evidence type="ECO:0000256" key="2">
    <source>
        <dbReference type="ARBA" id="ARBA00010110"/>
    </source>
</evidence>
<keyword evidence="7 8" id="KW-0472">Membrane</keyword>
<dbReference type="InterPro" id="IPR002657">
    <property type="entry name" value="BilAc:Na_symport/Acr3"/>
</dbReference>
<reference evidence="10" key="1">
    <citation type="submission" date="2015-11" db="EMBL/GenBank/DDBJ databases">
        <authorList>
            <person name="Dugat-Bony E."/>
        </authorList>
    </citation>
    <scope>NUCLEOTIDE SEQUENCE [LARGE SCALE GENOMIC DNA]</scope>
    <source>
        <strain evidence="10">Mu292</strain>
    </source>
</reference>
<accession>A0A110BG72</accession>
<keyword evidence="3" id="KW-0813">Transport</keyword>
<keyword evidence="5 8" id="KW-0812">Transmembrane</keyword>
<evidence type="ECO:0000256" key="1">
    <source>
        <dbReference type="ARBA" id="ARBA00004651"/>
    </source>
</evidence>
<dbReference type="AlphaFoldDB" id="A0A110BG72"/>
<feature type="transmembrane region" description="Helical" evidence="8">
    <location>
        <begin position="132"/>
        <end position="151"/>
    </location>
</feature>
<dbReference type="GO" id="GO:0015105">
    <property type="term" value="F:arsenite transmembrane transporter activity"/>
    <property type="evidence" value="ECO:0007669"/>
    <property type="project" value="TreeGrafter"/>
</dbReference>
<dbReference type="GO" id="GO:0005886">
    <property type="term" value="C:plasma membrane"/>
    <property type="evidence" value="ECO:0007669"/>
    <property type="project" value="UniProtKB-SubCell"/>
</dbReference>